<evidence type="ECO:0000313" key="2">
    <source>
        <dbReference type="Proteomes" id="UP001519307"/>
    </source>
</evidence>
<protein>
    <submittedName>
        <fullName evidence="1">Uncharacterized protein</fullName>
    </submittedName>
</protein>
<gene>
    <name evidence="1" type="ORF">J2Z42_001745</name>
</gene>
<accession>A0ABS4KSP5</accession>
<organism evidence="1 2">
    <name type="scientific">Clostridium algifaecis</name>
    <dbReference type="NCBI Taxonomy" id="1472040"/>
    <lineage>
        <taxon>Bacteria</taxon>
        <taxon>Bacillati</taxon>
        <taxon>Bacillota</taxon>
        <taxon>Clostridia</taxon>
        <taxon>Eubacteriales</taxon>
        <taxon>Clostridiaceae</taxon>
        <taxon>Clostridium</taxon>
    </lineage>
</organism>
<sequence>MQARLKSKEDISIQIVDSMIINLPNALKNKYHGGGSSTNMV</sequence>
<comment type="caution">
    <text evidence="1">The sequence shown here is derived from an EMBL/GenBank/DDBJ whole genome shotgun (WGS) entry which is preliminary data.</text>
</comment>
<name>A0ABS4KSP5_9CLOT</name>
<dbReference type="Proteomes" id="UP001519307">
    <property type="component" value="Unassembled WGS sequence"/>
</dbReference>
<keyword evidence="2" id="KW-1185">Reference proteome</keyword>
<proteinExistence type="predicted"/>
<evidence type="ECO:0000313" key="1">
    <source>
        <dbReference type="EMBL" id="MBP2033062.1"/>
    </source>
</evidence>
<dbReference type="EMBL" id="JAGGLM010000010">
    <property type="protein sequence ID" value="MBP2033062.1"/>
    <property type="molecule type" value="Genomic_DNA"/>
</dbReference>
<reference evidence="1 2" key="1">
    <citation type="submission" date="2021-03" db="EMBL/GenBank/DDBJ databases">
        <title>Genomic Encyclopedia of Type Strains, Phase IV (KMG-IV): sequencing the most valuable type-strain genomes for metagenomic binning, comparative biology and taxonomic classification.</title>
        <authorList>
            <person name="Goeker M."/>
        </authorList>
    </citation>
    <scope>NUCLEOTIDE SEQUENCE [LARGE SCALE GENOMIC DNA]</scope>
    <source>
        <strain evidence="1 2">DSM 28783</strain>
    </source>
</reference>